<dbReference type="GO" id="GO:0003735">
    <property type="term" value="F:structural constituent of ribosome"/>
    <property type="evidence" value="ECO:0007669"/>
    <property type="project" value="TreeGrafter"/>
</dbReference>
<dbReference type="GO" id="GO:0006915">
    <property type="term" value="P:apoptotic process"/>
    <property type="evidence" value="ECO:0007669"/>
    <property type="project" value="InterPro"/>
</dbReference>
<keyword evidence="3" id="KW-0809">Transit peptide</keyword>
<dbReference type="Proteomes" id="UP001162162">
    <property type="component" value="Unassembled WGS sequence"/>
</dbReference>
<dbReference type="EMBL" id="JAPWTK010001105">
    <property type="protein sequence ID" value="KAJ8934079.1"/>
    <property type="molecule type" value="Genomic_DNA"/>
</dbReference>
<dbReference type="AlphaFoldDB" id="A0AAV8X6N2"/>
<proteinExistence type="inferred from homology"/>
<dbReference type="PANTHER" id="PTHR12810">
    <property type="entry name" value="MITOCHONDRIAL 28S RIBOSOMAL PROTEIN S29"/>
    <property type="match status" value="1"/>
</dbReference>
<dbReference type="GO" id="GO:0005763">
    <property type="term" value="C:mitochondrial small ribosomal subunit"/>
    <property type="evidence" value="ECO:0007669"/>
    <property type="project" value="TreeGrafter"/>
</dbReference>
<comment type="caution">
    <text evidence="8">The sequence shown here is derived from an EMBL/GenBank/DDBJ whole genome shotgun (WGS) entry which is preliminary data.</text>
</comment>
<dbReference type="Pfam" id="PF10236">
    <property type="entry name" value="DAP3"/>
    <property type="match status" value="1"/>
</dbReference>
<keyword evidence="4" id="KW-0689">Ribosomal protein</keyword>
<sequence>MFHGLVNGCAGVKESSNSESEEGFIDLNIDAAGMASTLQEDYNWSKRERTPKGSPFIELVDHGIKIKRITDLGECKTLVAIDGYNGFFYPNTRIFTEKKEIVHPHKVTLTEGFLSLSKFDWKNSIIVVTVDEIVMSEKDQMSYLPRQRRESCLCGIGISYLLGKDGFDHLDPFVPILVPDYSSKELLSCMNYYRERKWVQPFPWSRRRGFIY</sequence>
<keyword evidence="9" id="KW-1185">Reference proteome</keyword>
<dbReference type="InterPro" id="IPR008092">
    <property type="entry name" value="Ribosomal_mS29_met"/>
</dbReference>
<dbReference type="PANTHER" id="PTHR12810:SF0">
    <property type="entry name" value="SMALL RIBOSOMAL SUBUNIT PROTEIN MS29"/>
    <property type="match status" value="1"/>
</dbReference>
<organism evidence="8 9">
    <name type="scientific">Aromia moschata</name>
    <dbReference type="NCBI Taxonomy" id="1265417"/>
    <lineage>
        <taxon>Eukaryota</taxon>
        <taxon>Metazoa</taxon>
        <taxon>Ecdysozoa</taxon>
        <taxon>Arthropoda</taxon>
        <taxon>Hexapoda</taxon>
        <taxon>Insecta</taxon>
        <taxon>Pterygota</taxon>
        <taxon>Neoptera</taxon>
        <taxon>Endopterygota</taxon>
        <taxon>Coleoptera</taxon>
        <taxon>Polyphaga</taxon>
        <taxon>Cucujiformia</taxon>
        <taxon>Chrysomeloidea</taxon>
        <taxon>Cerambycidae</taxon>
        <taxon>Cerambycinae</taxon>
        <taxon>Callichromatini</taxon>
        <taxon>Aromia</taxon>
    </lineage>
</organism>
<evidence type="ECO:0000256" key="5">
    <source>
        <dbReference type="ARBA" id="ARBA00023128"/>
    </source>
</evidence>
<keyword evidence="6" id="KW-0687">Ribonucleoprotein</keyword>
<evidence type="ECO:0000256" key="3">
    <source>
        <dbReference type="ARBA" id="ARBA00022946"/>
    </source>
</evidence>
<evidence type="ECO:0000313" key="8">
    <source>
        <dbReference type="EMBL" id="KAJ8934079.1"/>
    </source>
</evidence>
<evidence type="ECO:0000256" key="1">
    <source>
        <dbReference type="ARBA" id="ARBA00004173"/>
    </source>
</evidence>
<dbReference type="InterPro" id="IPR019368">
    <property type="entry name" value="Ribosomal_mS29"/>
</dbReference>
<name>A0AAV8X6N2_9CUCU</name>
<reference evidence="8" key="1">
    <citation type="journal article" date="2023" name="Insect Mol. Biol.">
        <title>Genome sequencing provides insights into the evolution of gene families encoding plant cell wall-degrading enzymes in longhorned beetles.</title>
        <authorList>
            <person name="Shin N.R."/>
            <person name="Okamura Y."/>
            <person name="Kirsch R."/>
            <person name="Pauchet Y."/>
        </authorList>
    </citation>
    <scope>NUCLEOTIDE SEQUENCE</scope>
    <source>
        <strain evidence="8">AMC_N1</strain>
    </source>
</reference>
<evidence type="ECO:0000256" key="6">
    <source>
        <dbReference type="ARBA" id="ARBA00023274"/>
    </source>
</evidence>
<gene>
    <name evidence="8" type="ORF">NQ318_015501</name>
</gene>
<evidence type="ECO:0000313" key="9">
    <source>
        <dbReference type="Proteomes" id="UP001162162"/>
    </source>
</evidence>
<comment type="subcellular location">
    <subcellularLocation>
        <location evidence="1">Mitochondrion</location>
    </subcellularLocation>
</comment>
<keyword evidence="5" id="KW-0496">Mitochondrion</keyword>
<evidence type="ECO:0000256" key="7">
    <source>
        <dbReference type="ARBA" id="ARBA00035140"/>
    </source>
</evidence>
<evidence type="ECO:0000256" key="2">
    <source>
        <dbReference type="ARBA" id="ARBA00009863"/>
    </source>
</evidence>
<comment type="similarity">
    <text evidence="2">Belongs to the mitochondrion-specific ribosomal protein mS29 family.</text>
</comment>
<evidence type="ECO:0000256" key="4">
    <source>
        <dbReference type="ARBA" id="ARBA00022980"/>
    </source>
</evidence>
<dbReference type="PRINTS" id="PR01716">
    <property type="entry name" value="DEATHASSOCP3"/>
</dbReference>
<accession>A0AAV8X6N2</accession>
<protein>
    <recommendedName>
        <fullName evidence="7">Small ribosomal subunit protein mS29</fullName>
    </recommendedName>
</protein>